<dbReference type="AlphaFoldDB" id="E0WV66"/>
<dbReference type="RefSeq" id="WP_006705607.1">
    <property type="nucleotide sequence ID" value="NZ_CAWLGB010000159.1"/>
</dbReference>
<organism evidence="1 2">
    <name type="scientific">Candidatus Regiella insecticola LSR1</name>
    <dbReference type="NCBI Taxonomy" id="663321"/>
    <lineage>
        <taxon>Bacteria</taxon>
        <taxon>Pseudomonadati</taxon>
        <taxon>Pseudomonadota</taxon>
        <taxon>Gammaproteobacteria</taxon>
        <taxon>Enterobacterales</taxon>
        <taxon>Enterobacteriaceae</taxon>
        <taxon>aphid secondary symbionts</taxon>
        <taxon>Candidatus Regiella</taxon>
    </lineage>
</organism>
<proteinExistence type="predicted"/>
<name>E0WV66_9ENTR</name>
<evidence type="ECO:0000313" key="1">
    <source>
        <dbReference type="EMBL" id="EFL91100.1"/>
    </source>
</evidence>
<dbReference type="HOGENOM" id="CLU_2615457_0_0_6"/>
<sequence length="78" mass="8916">MCGRPRLGIESRIGTHDERWQRVRKVKNDKQPNEVAVAVAVDLPDGFSVPWTRGNNCPLERKVIIRQKVKKVGVPMRV</sequence>
<protein>
    <submittedName>
        <fullName evidence="1">Uncharacterized protein</fullName>
    </submittedName>
</protein>
<dbReference type="Proteomes" id="UP000005726">
    <property type="component" value="Unassembled WGS sequence"/>
</dbReference>
<keyword evidence="2" id="KW-1185">Reference proteome</keyword>
<dbReference type="EMBL" id="GL379747">
    <property type="protein sequence ID" value="EFL91100.1"/>
    <property type="molecule type" value="Genomic_DNA"/>
</dbReference>
<reference evidence="1" key="1">
    <citation type="journal article" date="2009" name="Environ. Microbiol.">
        <title>Dynamics of genome evolution in facultative symbionts of aphids.</title>
        <authorList>
            <person name="Degnan P.H."/>
            <person name="Leonardo T.E."/>
            <person name="Cass B.N."/>
            <person name="Hurwitz B."/>
            <person name="Stern D."/>
            <person name="Gibbs R.A."/>
            <person name="Richards S."/>
            <person name="Moran N.A."/>
        </authorList>
    </citation>
    <scope>NUCLEOTIDE SEQUENCE [LARGE SCALE GENOMIC DNA]</scope>
    <source>
        <strain evidence="1">LSR1</strain>
    </source>
</reference>
<accession>E0WV66</accession>
<gene>
    <name evidence="1" type="ORF">REG_1981</name>
</gene>
<evidence type="ECO:0000313" key="2">
    <source>
        <dbReference type="Proteomes" id="UP000005726"/>
    </source>
</evidence>